<dbReference type="STRING" id="1423781.FD06_GL000904"/>
<feature type="transmembrane region" description="Helical" evidence="7">
    <location>
        <begin position="276"/>
        <end position="293"/>
    </location>
</feature>
<evidence type="ECO:0000256" key="4">
    <source>
        <dbReference type="ARBA" id="ARBA00022989"/>
    </source>
</evidence>
<feature type="region of interest" description="Disordered" evidence="6">
    <location>
        <begin position="1"/>
        <end position="26"/>
    </location>
</feature>
<dbReference type="AlphaFoldDB" id="A0A0R2B2P0"/>
<dbReference type="InterPro" id="IPR013525">
    <property type="entry name" value="ABC2_TM"/>
</dbReference>
<feature type="transmembrane region" description="Helical" evidence="7">
    <location>
        <begin position="242"/>
        <end position="264"/>
    </location>
</feature>
<evidence type="ECO:0000313" key="10">
    <source>
        <dbReference type="Proteomes" id="UP000052012"/>
    </source>
</evidence>
<keyword evidence="3 7" id="KW-0812">Transmembrane</keyword>
<evidence type="ECO:0000256" key="2">
    <source>
        <dbReference type="ARBA" id="ARBA00022475"/>
    </source>
</evidence>
<dbReference type="PATRIC" id="fig|1423781.4.peg.938"/>
<proteinExistence type="predicted"/>
<protein>
    <submittedName>
        <fullName evidence="9">Na+ ABC transporter permease</fullName>
    </submittedName>
</protein>
<feature type="transmembrane region" description="Helical" evidence="7">
    <location>
        <begin position="142"/>
        <end position="167"/>
    </location>
</feature>
<evidence type="ECO:0000256" key="7">
    <source>
        <dbReference type="SAM" id="Phobius"/>
    </source>
</evidence>
<dbReference type="PANTHER" id="PTHR30294:SF29">
    <property type="entry name" value="MULTIDRUG ABC TRANSPORTER PERMEASE YBHS-RELATED"/>
    <property type="match status" value="1"/>
</dbReference>
<evidence type="ECO:0000313" key="9">
    <source>
        <dbReference type="EMBL" id="KRM69731.1"/>
    </source>
</evidence>
<dbReference type="PANTHER" id="PTHR30294">
    <property type="entry name" value="MEMBRANE COMPONENT OF ABC TRANSPORTER YHHJ-RELATED"/>
    <property type="match status" value="1"/>
</dbReference>
<evidence type="ECO:0000256" key="5">
    <source>
        <dbReference type="ARBA" id="ARBA00023136"/>
    </source>
</evidence>
<reference evidence="9 10" key="1">
    <citation type="journal article" date="2015" name="Genome Announc.">
        <title>Expanding the biotechnology potential of lactobacilli through comparative genomics of 213 strains and associated genera.</title>
        <authorList>
            <person name="Sun Z."/>
            <person name="Harris H.M."/>
            <person name="McCann A."/>
            <person name="Guo C."/>
            <person name="Argimon S."/>
            <person name="Zhang W."/>
            <person name="Yang X."/>
            <person name="Jeffery I.B."/>
            <person name="Cooney J.C."/>
            <person name="Kagawa T.F."/>
            <person name="Liu W."/>
            <person name="Song Y."/>
            <person name="Salvetti E."/>
            <person name="Wrobel A."/>
            <person name="Rasinkangas P."/>
            <person name="Parkhill J."/>
            <person name="Rea M.C."/>
            <person name="O'Sullivan O."/>
            <person name="Ritari J."/>
            <person name="Douillard F.P."/>
            <person name="Paul Ross R."/>
            <person name="Yang R."/>
            <person name="Briner A.E."/>
            <person name="Felis G.E."/>
            <person name="de Vos W.M."/>
            <person name="Barrangou R."/>
            <person name="Klaenhammer T.R."/>
            <person name="Caufield P.W."/>
            <person name="Cui Y."/>
            <person name="Zhang H."/>
            <person name="O'Toole P.W."/>
        </authorList>
    </citation>
    <scope>NUCLEOTIDE SEQUENCE [LARGE SCALE GENOMIC DNA]</scope>
    <source>
        <strain evidence="9 10">DSM 23829</strain>
    </source>
</reference>
<keyword evidence="10" id="KW-1185">Reference proteome</keyword>
<comment type="caution">
    <text evidence="9">The sequence shown here is derived from an EMBL/GenBank/DDBJ whole genome shotgun (WGS) entry which is preliminary data.</text>
</comment>
<dbReference type="Pfam" id="PF12698">
    <property type="entry name" value="ABC2_membrane_3"/>
    <property type="match status" value="1"/>
</dbReference>
<evidence type="ECO:0000259" key="8">
    <source>
        <dbReference type="Pfam" id="PF12698"/>
    </source>
</evidence>
<keyword evidence="2" id="KW-1003">Cell membrane</keyword>
<dbReference type="GO" id="GO:0005886">
    <property type="term" value="C:plasma membrane"/>
    <property type="evidence" value="ECO:0007669"/>
    <property type="project" value="UniProtKB-SubCell"/>
</dbReference>
<name>A0A0R2B2P0_9LACO</name>
<dbReference type="Proteomes" id="UP000052012">
    <property type="component" value="Unassembled WGS sequence"/>
</dbReference>
<comment type="subcellular location">
    <subcellularLocation>
        <location evidence="1">Cell membrane</location>
        <topology evidence="1">Multi-pass membrane protein</topology>
    </subcellularLocation>
</comment>
<accession>A0A0R2B2P0</accession>
<gene>
    <name evidence="9" type="ORF">FD06_GL000904</name>
</gene>
<dbReference type="GO" id="GO:0140359">
    <property type="term" value="F:ABC-type transporter activity"/>
    <property type="evidence" value="ECO:0007669"/>
    <property type="project" value="InterPro"/>
</dbReference>
<evidence type="ECO:0000256" key="1">
    <source>
        <dbReference type="ARBA" id="ARBA00004651"/>
    </source>
</evidence>
<feature type="compositionally biased region" description="Polar residues" evidence="6">
    <location>
        <begin position="16"/>
        <end position="26"/>
    </location>
</feature>
<keyword evidence="4 7" id="KW-1133">Transmembrane helix</keyword>
<evidence type="ECO:0000256" key="3">
    <source>
        <dbReference type="ARBA" id="ARBA00022692"/>
    </source>
</evidence>
<dbReference type="EMBL" id="AYYQ01000002">
    <property type="protein sequence ID" value="KRM69731.1"/>
    <property type="molecule type" value="Genomic_DNA"/>
</dbReference>
<sequence>MMSNSSSSSSGEDNEPSTALISNQTQIRNNFVKEYPKDMDHKINNEKQAKNAVKNGDIDGYVSLNNNGKQITATYHGNDDMDSDVKNHVINYIHTVQNKLNADNASLNVKQAKIMNNQPIFKSTVSSKSNHGYDENKDAKHLSITICIFAMYFILIIYSSITAQAIANEKGSKIIEVIFSSTTAMKYFIGKITAIAALILTQIGIYIISGIVVYELNAGNPLIKENQHFINLVINNLLGIPLLYTILGIILYVILSAVCGALVVKASDANKAAQPVVLVSIVAFLLSNAFQQFPNSLFYKICSYVPLLSNYFMPTRIINGNVGISEVCISIIILVVTIVSISWFIGRSYKGLMLQNSNNSFLIRLRDGFRYR</sequence>
<keyword evidence="5 7" id="KW-0472">Membrane</keyword>
<organism evidence="9 10">
    <name type="scientific">Apilactobacillus ozensis DSM 23829 = JCM 17196</name>
    <dbReference type="NCBI Taxonomy" id="1423781"/>
    <lineage>
        <taxon>Bacteria</taxon>
        <taxon>Bacillati</taxon>
        <taxon>Bacillota</taxon>
        <taxon>Bacilli</taxon>
        <taxon>Lactobacillales</taxon>
        <taxon>Lactobacillaceae</taxon>
        <taxon>Apilactobacillus</taxon>
    </lineage>
</organism>
<feature type="transmembrane region" description="Helical" evidence="7">
    <location>
        <begin position="322"/>
        <end position="345"/>
    </location>
</feature>
<feature type="domain" description="ABC-2 type transporter transmembrane" evidence="8">
    <location>
        <begin position="6"/>
        <end position="341"/>
    </location>
</feature>
<evidence type="ECO:0000256" key="6">
    <source>
        <dbReference type="SAM" id="MobiDB-lite"/>
    </source>
</evidence>
<feature type="compositionally biased region" description="Low complexity" evidence="6">
    <location>
        <begin position="1"/>
        <end position="10"/>
    </location>
</feature>
<dbReference type="InterPro" id="IPR051449">
    <property type="entry name" value="ABC-2_transporter_component"/>
</dbReference>
<feature type="transmembrane region" description="Helical" evidence="7">
    <location>
        <begin position="188"/>
        <end position="214"/>
    </location>
</feature>